<evidence type="ECO:0000256" key="3">
    <source>
        <dbReference type="ARBA" id="ARBA00022946"/>
    </source>
</evidence>
<dbReference type="Gene3D" id="1.25.70.10">
    <property type="entry name" value="Transcription termination factor 3, mitochondrial"/>
    <property type="match status" value="2"/>
</dbReference>
<dbReference type="AlphaFoldDB" id="A0A8S0PKA5"/>
<accession>A0A8S0PKA5</accession>
<dbReference type="PANTHER" id="PTHR13068:SF166">
    <property type="entry name" value="TRANSCRIPTION TERMINATION FACTOR MTERF15, MITOCHONDRIAL-LIKE"/>
    <property type="match status" value="1"/>
</dbReference>
<organism evidence="4 5">
    <name type="scientific">Olea europaea subsp. europaea</name>
    <dbReference type="NCBI Taxonomy" id="158383"/>
    <lineage>
        <taxon>Eukaryota</taxon>
        <taxon>Viridiplantae</taxon>
        <taxon>Streptophyta</taxon>
        <taxon>Embryophyta</taxon>
        <taxon>Tracheophyta</taxon>
        <taxon>Spermatophyta</taxon>
        <taxon>Magnoliopsida</taxon>
        <taxon>eudicotyledons</taxon>
        <taxon>Gunneridae</taxon>
        <taxon>Pentapetalae</taxon>
        <taxon>asterids</taxon>
        <taxon>lamiids</taxon>
        <taxon>Lamiales</taxon>
        <taxon>Oleaceae</taxon>
        <taxon>Oleeae</taxon>
        <taxon>Olea</taxon>
    </lineage>
</organism>
<dbReference type="GO" id="GO:0006353">
    <property type="term" value="P:DNA-templated transcription termination"/>
    <property type="evidence" value="ECO:0007669"/>
    <property type="project" value="UniProtKB-KW"/>
</dbReference>
<dbReference type="Gramene" id="OE9A071421T1">
    <property type="protein sequence ID" value="OE9A071421C1"/>
    <property type="gene ID" value="OE9A071421"/>
</dbReference>
<dbReference type="InterPro" id="IPR038538">
    <property type="entry name" value="MTERF_sf"/>
</dbReference>
<evidence type="ECO:0000256" key="1">
    <source>
        <dbReference type="ARBA" id="ARBA00007692"/>
    </source>
</evidence>
<comment type="similarity">
    <text evidence="1">Belongs to the mTERF family.</text>
</comment>
<dbReference type="Proteomes" id="UP000594638">
    <property type="component" value="Unassembled WGS sequence"/>
</dbReference>
<dbReference type="InterPro" id="IPR003690">
    <property type="entry name" value="MTERF"/>
</dbReference>
<dbReference type="EMBL" id="CACTIH010000116">
    <property type="protein sequence ID" value="CAA2954483.1"/>
    <property type="molecule type" value="Genomic_DNA"/>
</dbReference>
<dbReference type="Pfam" id="PF02536">
    <property type="entry name" value="mTERF"/>
    <property type="match status" value="2"/>
</dbReference>
<dbReference type="FunFam" id="1.25.70.10:FF:000001">
    <property type="entry name" value="Mitochondrial transcription termination factor-like"/>
    <property type="match status" value="1"/>
</dbReference>
<evidence type="ECO:0000313" key="4">
    <source>
        <dbReference type="EMBL" id="CAA2954483.1"/>
    </source>
</evidence>
<reference evidence="4 5" key="1">
    <citation type="submission" date="2019-12" db="EMBL/GenBank/DDBJ databases">
        <authorList>
            <person name="Alioto T."/>
            <person name="Alioto T."/>
            <person name="Gomez Garrido J."/>
        </authorList>
    </citation>
    <scope>NUCLEOTIDE SEQUENCE [LARGE SCALE GENOMIC DNA]</scope>
</reference>
<evidence type="ECO:0000313" key="5">
    <source>
        <dbReference type="Proteomes" id="UP000594638"/>
    </source>
</evidence>
<keyword evidence="2" id="KW-0805">Transcription regulation</keyword>
<gene>
    <name evidence="4" type="ORF">OLEA9_A071421</name>
</gene>
<dbReference type="PANTHER" id="PTHR13068">
    <property type="entry name" value="CGI-12 PROTEIN-RELATED"/>
    <property type="match status" value="1"/>
</dbReference>
<dbReference type="GO" id="GO:0003676">
    <property type="term" value="F:nucleic acid binding"/>
    <property type="evidence" value="ECO:0007669"/>
    <property type="project" value="InterPro"/>
</dbReference>
<evidence type="ECO:0000256" key="2">
    <source>
        <dbReference type="ARBA" id="ARBA00022472"/>
    </source>
</evidence>
<keyword evidence="3" id="KW-0809">Transit peptide</keyword>
<keyword evidence="2" id="KW-0804">Transcription</keyword>
<dbReference type="SMART" id="SM00733">
    <property type="entry name" value="Mterf"/>
    <property type="match status" value="6"/>
</dbReference>
<proteinExistence type="inferred from homology"/>
<name>A0A8S0PKA5_OLEEU</name>
<comment type="caution">
    <text evidence="4">The sequence shown here is derived from an EMBL/GenBank/DDBJ whole genome shotgun (WGS) entry which is preliminary data.</text>
</comment>
<keyword evidence="5" id="KW-1185">Reference proteome</keyword>
<keyword evidence="2" id="KW-0806">Transcription termination</keyword>
<dbReference type="OrthoDB" id="637682at2759"/>
<protein>
    <submittedName>
        <fullName evidence="4">Transcription termination factor MTERF15, mitochondrial-like</fullName>
    </submittedName>
</protein>
<sequence>MFNSVYRVLLHGIGRSSISQNPRSRIVQLSSFASAAANKSKPRSRNENQENFTVNYLINTCGFSPEKALSASKYVHFDSTEKPDLVIALLKSHGFTTEQIELMVKRFPSILLCDPEKTVLPKIEFFRSSGMSERDVLSIFCGTPNIFKMSLEKQIIPSYNYIKSLFESNGKSFVSMKRLAEIFCCDLQSRLLPNIEVLREAGVPESKIVVLLQYQPRVLMVGRERFRKVVEEVKELGIRPSCLSFILAVQAFRAMNKSTWEKKVALYKKWGWSEDEIILAFKKHPYCMMISADKITAVMDFLINKMGFESSVVLHRPALLSYSLEKRIIPRCSVYKVLLENGLIDKGKLLVLLVEKTEQKFLQRFVQRYEGEAPGLLNLYEKELALSRS</sequence>